<proteinExistence type="predicted"/>
<protein>
    <submittedName>
        <fullName evidence="1">Uncharacterized protein</fullName>
    </submittedName>
</protein>
<dbReference type="EMBL" id="GGEC01066239">
    <property type="protein sequence ID" value="MBX46723.1"/>
    <property type="molecule type" value="Transcribed_RNA"/>
</dbReference>
<reference evidence="1" key="1">
    <citation type="submission" date="2018-02" db="EMBL/GenBank/DDBJ databases">
        <title>Rhizophora mucronata_Transcriptome.</title>
        <authorList>
            <person name="Meera S.P."/>
            <person name="Sreeshan A."/>
            <person name="Augustine A."/>
        </authorList>
    </citation>
    <scope>NUCLEOTIDE SEQUENCE</scope>
    <source>
        <tissue evidence="1">Leaf</tissue>
    </source>
</reference>
<sequence length="49" mass="5845">MIQRNLQASRMGEHGPLCQQDILIFEPLTITRRHILIKETSKDRRKIQM</sequence>
<dbReference type="AlphaFoldDB" id="A0A2P2NW92"/>
<evidence type="ECO:0000313" key="1">
    <source>
        <dbReference type="EMBL" id="MBX46723.1"/>
    </source>
</evidence>
<name>A0A2P2NW92_RHIMU</name>
<accession>A0A2P2NW92</accession>
<organism evidence="1">
    <name type="scientific">Rhizophora mucronata</name>
    <name type="common">Asiatic mangrove</name>
    <dbReference type="NCBI Taxonomy" id="61149"/>
    <lineage>
        <taxon>Eukaryota</taxon>
        <taxon>Viridiplantae</taxon>
        <taxon>Streptophyta</taxon>
        <taxon>Embryophyta</taxon>
        <taxon>Tracheophyta</taxon>
        <taxon>Spermatophyta</taxon>
        <taxon>Magnoliopsida</taxon>
        <taxon>eudicotyledons</taxon>
        <taxon>Gunneridae</taxon>
        <taxon>Pentapetalae</taxon>
        <taxon>rosids</taxon>
        <taxon>fabids</taxon>
        <taxon>Malpighiales</taxon>
        <taxon>Rhizophoraceae</taxon>
        <taxon>Rhizophora</taxon>
    </lineage>
</organism>